<dbReference type="RefSeq" id="WP_266013648.1">
    <property type="nucleotide sequence ID" value="NZ_JAPFQP010000003.1"/>
</dbReference>
<dbReference type="EMBL" id="JAPFQP010000003">
    <property type="protein sequence ID" value="MCX2720117.1"/>
    <property type="molecule type" value="Genomic_DNA"/>
</dbReference>
<evidence type="ECO:0000256" key="1">
    <source>
        <dbReference type="SAM" id="Phobius"/>
    </source>
</evidence>
<keyword evidence="3" id="KW-1185">Reference proteome</keyword>
<gene>
    <name evidence="2" type="ORF">OO016_10940</name>
</gene>
<feature type="transmembrane region" description="Helical" evidence="1">
    <location>
        <begin position="61"/>
        <end position="79"/>
    </location>
</feature>
<keyword evidence="1" id="KW-1133">Transmembrane helix</keyword>
<sequence>MKATAFIGKISQGKIAIMPMSIGLVYIWFGTLKFFPGLSPAENLATATIHKLTFHVFSDQLALILLAIWEVSIGVFLLTNLFKKTALYLALLHILLTFTPFVFFPELVFTKAPFGLTLVGQYIVKNLIILGILVVLIKQRKIRQ</sequence>
<dbReference type="AlphaFoldDB" id="A0AAE3SNT7"/>
<keyword evidence="1" id="KW-0812">Transmembrane</keyword>
<evidence type="ECO:0000313" key="3">
    <source>
        <dbReference type="Proteomes" id="UP001207116"/>
    </source>
</evidence>
<name>A0AAE3SNT7_9FLAO</name>
<reference evidence="2" key="1">
    <citation type="submission" date="2022-11" db="EMBL/GenBank/DDBJ databases">
        <title>The characterization of three novel Bacteroidetes species and genomic analysis of their roles in tidal elemental geochemical cycles.</title>
        <authorList>
            <person name="Ma K.-J."/>
        </authorList>
    </citation>
    <scope>NUCLEOTIDE SEQUENCE</scope>
    <source>
        <strain evidence="2">M415</strain>
    </source>
</reference>
<proteinExistence type="predicted"/>
<dbReference type="Proteomes" id="UP001207116">
    <property type="component" value="Unassembled WGS sequence"/>
</dbReference>
<protein>
    <submittedName>
        <fullName evidence="2">Doxx family protein</fullName>
    </submittedName>
</protein>
<feature type="transmembrane region" description="Helical" evidence="1">
    <location>
        <begin position="86"/>
        <end position="104"/>
    </location>
</feature>
<evidence type="ECO:0000313" key="2">
    <source>
        <dbReference type="EMBL" id="MCX2720117.1"/>
    </source>
</evidence>
<comment type="caution">
    <text evidence="2">The sequence shown here is derived from an EMBL/GenBank/DDBJ whole genome shotgun (WGS) entry which is preliminary data.</text>
</comment>
<organism evidence="2 3">
    <name type="scientific">Lentiprolixibacter aurantiacus</name>
    <dbReference type="NCBI Taxonomy" id="2993939"/>
    <lineage>
        <taxon>Bacteria</taxon>
        <taxon>Pseudomonadati</taxon>
        <taxon>Bacteroidota</taxon>
        <taxon>Flavobacteriia</taxon>
        <taxon>Flavobacteriales</taxon>
        <taxon>Flavobacteriaceae</taxon>
        <taxon>Lentiprolixibacter</taxon>
    </lineage>
</organism>
<accession>A0AAE3SNT7</accession>
<feature type="transmembrane region" description="Helical" evidence="1">
    <location>
        <begin position="116"/>
        <end position="137"/>
    </location>
</feature>
<keyword evidence="1" id="KW-0472">Membrane</keyword>
<feature type="transmembrane region" description="Helical" evidence="1">
    <location>
        <begin position="12"/>
        <end position="29"/>
    </location>
</feature>